<dbReference type="Pfam" id="PF00535">
    <property type="entry name" value="Glycos_transf_2"/>
    <property type="match status" value="1"/>
</dbReference>
<dbReference type="EMBL" id="FUYV01000004">
    <property type="protein sequence ID" value="SKB65053.1"/>
    <property type="molecule type" value="Genomic_DNA"/>
</dbReference>
<protein>
    <submittedName>
        <fullName evidence="2">Glycosyltransferase</fullName>
    </submittedName>
</protein>
<reference evidence="2 3" key="1">
    <citation type="submission" date="2017-02" db="EMBL/GenBank/DDBJ databases">
        <authorList>
            <person name="Peterson S.W."/>
        </authorList>
    </citation>
    <scope>NUCLEOTIDE SEQUENCE [LARGE SCALE GENOMIC DNA]</scope>
    <source>
        <strain evidence="2 3">DSM 24412</strain>
    </source>
</reference>
<dbReference type="InterPro" id="IPR001173">
    <property type="entry name" value="Glyco_trans_2-like"/>
</dbReference>
<dbReference type="KEGG" id="asx:CDL62_16020"/>
<name>A0A1T5D0C3_9BACT</name>
<evidence type="ECO:0000313" key="3">
    <source>
        <dbReference type="Proteomes" id="UP000191055"/>
    </source>
</evidence>
<sequence length="248" mass="28177">MQISLITVTYNCAEDLRITFDSIRNQNFPDVEYIIIDGGSKDGTIDVIKENEDLIRKWISESDHGIYDAMNKGLKISTGQVIGFLHAGDRFSEIDVLSSVAQKFSSNNCDLLYGDLQYISSKNSANVIRHWKSGSFSQSKLSNGWMPPHPTVYFRREVLNNIGSFDTTYRIAADYDWMVRCLKTPDIRVCYFDKVMILMPTGGASNRSLGNIFRKSSEDFQIIRRNKIGGVGTLLLKNFSKLGQFLRR</sequence>
<dbReference type="SUPFAM" id="SSF53448">
    <property type="entry name" value="Nucleotide-diphospho-sugar transferases"/>
    <property type="match status" value="1"/>
</dbReference>
<dbReference type="CDD" id="cd06433">
    <property type="entry name" value="GT_2_WfgS_like"/>
    <property type="match status" value="1"/>
</dbReference>
<keyword evidence="2" id="KW-0808">Transferase</keyword>
<dbReference type="STRING" id="889453.SAMN03080601_00935"/>
<evidence type="ECO:0000313" key="2">
    <source>
        <dbReference type="EMBL" id="SKB65053.1"/>
    </source>
</evidence>
<proteinExistence type="predicted"/>
<feature type="domain" description="Glycosyltransferase 2-like" evidence="1">
    <location>
        <begin position="4"/>
        <end position="159"/>
    </location>
</feature>
<dbReference type="GO" id="GO:0016740">
    <property type="term" value="F:transferase activity"/>
    <property type="evidence" value="ECO:0007669"/>
    <property type="project" value="UniProtKB-KW"/>
</dbReference>
<gene>
    <name evidence="2" type="ORF">SAMN03080601_00935</name>
</gene>
<dbReference type="Proteomes" id="UP000191055">
    <property type="component" value="Unassembled WGS sequence"/>
</dbReference>
<dbReference type="InterPro" id="IPR029044">
    <property type="entry name" value="Nucleotide-diphossugar_trans"/>
</dbReference>
<accession>A0A1T5D0C3</accession>
<organism evidence="2 3">
    <name type="scientific">Alkalitalea saponilacus</name>
    <dbReference type="NCBI Taxonomy" id="889453"/>
    <lineage>
        <taxon>Bacteria</taxon>
        <taxon>Pseudomonadati</taxon>
        <taxon>Bacteroidota</taxon>
        <taxon>Bacteroidia</taxon>
        <taxon>Marinilabiliales</taxon>
        <taxon>Marinilabiliaceae</taxon>
        <taxon>Alkalitalea</taxon>
    </lineage>
</organism>
<dbReference type="PANTHER" id="PTHR43685">
    <property type="entry name" value="GLYCOSYLTRANSFERASE"/>
    <property type="match status" value="1"/>
</dbReference>
<keyword evidence="3" id="KW-1185">Reference proteome</keyword>
<dbReference type="AlphaFoldDB" id="A0A1T5D0C3"/>
<dbReference type="PANTHER" id="PTHR43685:SF2">
    <property type="entry name" value="GLYCOSYLTRANSFERASE 2-LIKE DOMAIN-CONTAINING PROTEIN"/>
    <property type="match status" value="1"/>
</dbReference>
<dbReference type="Gene3D" id="3.90.550.10">
    <property type="entry name" value="Spore Coat Polysaccharide Biosynthesis Protein SpsA, Chain A"/>
    <property type="match status" value="1"/>
</dbReference>
<dbReference type="RefSeq" id="WP_079556720.1">
    <property type="nucleotide sequence ID" value="NZ_CP021904.1"/>
</dbReference>
<dbReference type="InterPro" id="IPR050834">
    <property type="entry name" value="Glycosyltransf_2"/>
</dbReference>
<dbReference type="OrthoDB" id="9788101at2"/>
<evidence type="ECO:0000259" key="1">
    <source>
        <dbReference type="Pfam" id="PF00535"/>
    </source>
</evidence>